<dbReference type="Proteomes" id="UP000198771">
    <property type="component" value="Unassembled WGS sequence"/>
</dbReference>
<evidence type="ECO:0000256" key="1">
    <source>
        <dbReference type="ARBA" id="ARBA00005336"/>
    </source>
</evidence>
<dbReference type="Pfam" id="PF00933">
    <property type="entry name" value="Glyco_hydro_3"/>
    <property type="match status" value="1"/>
</dbReference>
<dbReference type="InterPro" id="IPR017853">
    <property type="entry name" value="GH"/>
</dbReference>
<dbReference type="GO" id="GO:0005975">
    <property type="term" value="P:carbohydrate metabolic process"/>
    <property type="evidence" value="ECO:0007669"/>
    <property type="project" value="InterPro"/>
</dbReference>
<dbReference type="GO" id="GO:0004553">
    <property type="term" value="F:hydrolase activity, hydrolyzing O-glycosyl compounds"/>
    <property type="evidence" value="ECO:0007669"/>
    <property type="project" value="InterPro"/>
</dbReference>
<evidence type="ECO:0000313" key="6">
    <source>
        <dbReference type="Proteomes" id="UP000198771"/>
    </source>
</evidence>
<dbReference type="InterPro" id="IPR001764">
    <property type="entry name" value="Glyco_hydro_3_N"/>
</dbReference>
<protein>
    <submittedName>
        <fullName evidence="5">Beta-N-acetylhexosaminidase</fullName>
    </submittedName>
</protein>
<dbReference type="PANTHER" id="PTHR30480:SF16">
    <property type="entry name" value="GLYCOSIDE HYDROLASE FAMILY 3 DOMAIN PROTEIN"/>
    <property type="match status" value="1"/>
</dbReference>
<dbReference type="PANTHER" id="PTHR30480">
    <property type="entry name" value="BETA-HEXOSAMINIDASE-RELATED"/>
    <property type="match status" value="1"/>
</dbReference>
<dbReference type="GO" id="GO:0009254">
    <property type="term" value="P:peptidoglycan turnover"/>
    <property type="evidence" value="ECO:0007669"/>
    <property type="project" value="TreeGrafter"/>
</dbReference>
<evidence type="ECO:0000256" key="2">
    <source>
        <dbReference type="ARBA" id="ARBA00022801"/>
    </source>
</evidence>
<evidence type="ECO:0000256" key="3">
    <source>
        <dbReference type="ARBA" id="ARBA00023295"/>
    </source>
</evidence>
<dbReference type="Gene3D" id="3.20.20.300">
    <property type="entry name" value="Glycoside hydrolase, family 3, N-terminal domain"/>
    <property type="match status" value="1"/>
</dbReference>
<keyword evidence="6" id="KW-1185">Reference proteome</keyword>
<evidence type="ECO:0000259" key="4">
    <source>
        <dbReference type="Pfam" id="PF00933"/>
    </source>
</evidence>
<gene>
    <name evidence="5" type="ORF">SAMN05660653_02658</name>
</gene>
<dbReference type="RefSeq" id="WP_092122738.1">
    <property type="nucleotide sequence ID" value="NZ_FMXO01000016.1"/>
</dbReference>
<keyword evidence="2" id="KW-0378">Hydrolase</keyword>
<feature type="domain" description="Glycoside hydrolase family 3 N-terminal" evidence="4">
    <location>
        <begin position="40"/>
        <end position="372"/>
    </location>
</feature>
<dbReference type="EMBL" id="FMXO01000016">
    <property type="protein sequence ID" value="SDB53590.1"/>
    <property type="molecule type" value="Genomic_DNA"/>
</dbReference>
<comment type="similarity">
    <text evidence="1">Belongs to the glycosyl hydrolase 3 family.</text>
</comment>
<organism evidence="5 6">
    <name type="scientific">Desulfonatronum thiosulfatophilum</name>
    <dbReference type="NCBI Taxonomy" id="617002"/>
    <lineage>
        <taxon>Bacteria</taxon>
        <taxon>Pseudomonadati</taxon>
        <taxon>Thermodesulfobacteriota</taxon>
        <taxon>Desulfovibrionia</taxon>
        <taxon>Desulfovibrionales</taxon>
        <taxon>Desulfonatronaceae</taxon>
        <taxon>Desulfonatronum</taxon>
    </lineage>
</organism>
<dbReference type="STRING" id="617002.SAMN05660653_02658"/>
<dbReference type="SUPFAM" id="SSF51445">
    <property type="entry name" value="(Trans)glycosidases"/>
    <property type="match status" value="1"/>
</dbReference>
<evidence type="ECO:0000313" key="5">
    <source>
        <dbReference type="EMBL" id="SDB53590.1"/>
    </source>
</evidence>
<sequence length="391" mass="43199">MLLPQGSDPRFWRFLRYLAISLLGLSLLSVAAEARLDVPLETKIGQMLLVGFRGLEVDDASPIVQDIQSGRIGGVILFDHDKALNSPERNIASPEQLKRLVANLQAMDPDMPLFVVIDQEGGRASRLQEEFGFSPTDSQQWLGNRNDPALTARQTAQTLAELGINVNLAPVVDVNVNPDSPVIGRLERSFSADPKVVAEHALEVLVMHQLEGVFCALKHFPGLGSSTADKHLGFIDVTETWSNVELEPYRKILGSYGADMVMAAHVFNAALDPDWPATLSISTIQGLLRDQMGYSGVVVADDMQMQAITDNYPLEIVLERTILAGTDIIMFGNNLTYDGHIAEQALDIIVKLVREGRVPESRINESYNRIMHLKNRLVDRGDQDCRLCDAY</sequence>
<keyword evidence="3" id="KW-0326">Glycosidase</keyword>
<name>A0A1G6E8E0_9BACT</name>
<proteinExistence type="inferred from homology"/>
<dbReference type="InterPro" id="IPR050226">
    <property type="entry name" value="NagZ_Beta-hexosaminidase"/>
</dbReference>
<accession>A0A1G6E8E0</accession>
<dbReference type="AlphaFoldDB" id="A0A1G6E8E0"/>
<dbReference type="InterPro" id="IPR036962">
    <property type="entry name" value="Glyco_hydro_3_N_sf"/>
</dbReference>
<reference evidence="5 6" key="1">
    <citation type="submission" date="2016-10" db="EMBL/GenBank/DDBJ databases">
        <authorList>
            <person name="de Groot N.N."/>
        </authorList>
    </citation>
    <scope>NUCLEOTIDE SEQUENCE [LARGE SCALE GENOMIC DNA]</scope>
    <source>
        <strain evidence="5 6">ASO4-2</strain>
    </source>
</reference>
<dbReference type="OrthoDB" id="9781691at2"/>